<gene>
    <name evidence="7" type="primary">dinF</name>
    <name evidence="7" type="ORF">PROFFT_A_00420</name>
</gene>
<proteinExistence type="inferred from homology"/>
<dbReference type="Pfam" id="PF01554">
    <property type="entry name" value="MatE"/>
    <property type="match status" value="2"/>
</dbReference>
<evidence type="ECO:0000256" key="4">
    <source>
        <dbReference type="ARBA" id="ARBA00022989"/>
    </source>
</evidence>
<evidence type="ECO:0000256" key="1">
    <source>
        <dbReference type="ARBA" id="ARBA00004141"/>
    </source>
</evidence>
<comment type="subcellular location">
    <subcellularLocation>
        <location evidence="1">Membrane</location>
        <topology evidence="1">Multi-pass membrane protein</topology>
    </subcellularLocation>
</comment>
<evidence type="ECO:0000256" key="6">
    <source>
        <dbReference type="SAM" id="Phobius"/>
    </source>
</evidence>
<dbReference type="KEGG" id="ptf:PROFFT_A_00420"/>
<reference evidence="7 8" key="1">
    <citation type="submission" date="2020-10" db="EMBL/GenBank/DDBJ databases">
        <authorList>
            <person name="Szabo G."/>
        </authorList>
    </citation>
    <scope>NUCLEOTIDE SEQUENCE [LARGE SCALE GENOMIC DNA]</scope>
    <source>
        <strain evidence="7">PROFFT</strain>
    </source>
</reference>
<accession>A0A8E4GHM9</accession>
<feature type="transmembrane region" description="Helical" evidence="6">
    <location>
        <begin position="309"/>
        <end position="332"/>
    </location>
</feature>
<dbReference type="GO" id="GO:0015297">
    <property type="term" value="F:antiporter activity"/>
    <property type="evidence" value="ECO:0007669"/>
    <property type="project" value="InterPro"/>
</dbReference>
<dbReference type="PANTHER" id="PTHR42893:SF46">
    <property type="entry name" value="PROTEIN DETOXIFICATION 44, CHLOROPLASTIC"/>
    <property type="match status" value="1"/>
</dbReference>
<keyword evidence="3 6" id="KW-0812">Transmembrane</keyword>
<dbReference type="GO" id="GO:0005886">
    <property type="term" value="C:plasma membrane"/>
    <property type="evidence" value="ECO:0007669"/>
    <property type="project" value="TreeGrafter"/>
</dbReference>
<evidence type="ECO:0000256" key="3">
    <source>
        <dbReference type="ARBA" id="ARBA00022692"/>
    </source>
</evidence>
<protein>
    <submittedName>
        <fullName evidence="7">DNA-damage-inducible protein F</fullName>
    </submittedName>
</protein>
<keyword evidence="4 6" id="KW-1133">Transmembrane helix</keyword>
<dbReference type="GO" id="GO:0042910">
    <property type="term" value="F:xenobiotic transmembrane transporter activity"/>
    <property type="evidence" value="ECO:0007669"/>
    <property type="project" value="InterPro"/>
</dbReference>
<evidence type="ECO:0000256" key="5">
    <source>
        <dbReference type="ARBA" id="ARBA00023136"/>
    </source>
</evidence>
<dbReference type="AlphaFoldDB" id="A0A8E4GHM9"/>
<name>A0A8E4GHM9_9ENTR</name>
<feature type="transmembrane region" description="Helical" evidence="6">
    <location>
        <begin position="94"/>
        <end position="118"/>
    </location>
</feature>
<evidence type="ECO:0000313" key="8">
    <source>
        <dbReference type="Proteomes" id="UP000683585"/>
    </source>
</evidence>
<dbReference type="NCBIfam" id="NF007690">
    <property type="entry name" value="PRK10367.1"/>
    <property type="match status" value="1"/>
</dbReference>
<feature type="transmembrane region" description="Helical" evidence="6">
    <location>
        <begin position="387"/>
        <end position="404"/>
    </location>
</feature>
<evidence type="ECO:0000313" key="7">
    <source>
        <dbReference type="EMBL" id="CAD6507154.1"/>
    </source>
</evidence>
<dbReference type="EMBL" id="LR890047">
    <property type="protein sequence ID" value="CAD6507154.1"/>
    <property type="molecule type" value="Genomic_DNA"/>
</dbReference>
<dbReference type="PANTHER" id="PTHR42893">
    <property type="entry name" value="PROTEIN DETOXIFICATION 44, CHLOROPLASTIC-RELATED"/>
    <property type="match status" value="1"/>
</dbReference>
<comment type="similarity">
    <text evidence="2">Belongs to the multi antimicrobial extrusion (MATE) (TC 2.A.66.1) family.</text>
</comment>
<feature type="transmembrane region" description="Helical" evidence="6">
    <location>
        <begin position="160"/>
        <end position="179"/>
    </location>
</feature>
<organism evidence="7 8">
    <name type="scientific">Candidatus Profftia tarda</name>
    <dbReference type="NCBI Taxonomy" id="1177216"/>
    <lineage>
        <taxon>Bacteria</taxon>
        <taxon>Pseudomonadati</taxon>
        <taxon>Pseudomonadota</taxon>
        <taxon>Gammaproteobacteria</taxon>
        <taxon>Enterobacterales</taxon>
        <taxon>Enterobacteriaceae</taxon>
        <taxon>Candidatus Profftia</taxon>
    </lineage>
</organism>
<feature type="transmembrane region" description="Helical" evidence="6">
    <location>
        <begin position="352"/>
        <end position="375"/>
    </location>
</feature>
<feature type="transmembrane region" description="Helical" evidence="6">
    <location>
        <begin position="12"/>
        <end position="31"/>
    </location>
</feature>
<sequence>MKLFRCTDKELWILAFPMILSNISVALLGLVDTMVIGHLGNPVYLGGVSLGTMATSFLFMLLLFLRMSTTGLTAQAFAILDKDSLASVFMQPMILAMSTGIVITIMRDLFIHSVLLIFGQNYEVLEQAQVFMHIRLLSAPATLSNLVILGWLLGVQCVRAPVIILVICNFINIILNLYFVRLLHWNVFGTATATVIADYIALFLYMVLACHVMKLHGLRLLHFRNKLQSKLRCFLVFNRDIMLRSFLLQLCPVSLTVLSARMGCEVLSVNAVLINFMNFTSYVLDGFAHAVEAYSGQSYGARDEHRLQSIWYAACRQAGFVAIFFSLFYALFGHQIILILTGLPNLQSLANYYLPWQIILPLLGVWCYLLDGMFIGATRGADMRNSMVIALSGYILTLLTLPWLGNHGLWLGMAVFLTLRGLCLWIIWQRNWRNKTWFEDKDINLNN</sequence>
<dbReference type="InterPro" id="IPR044644">
    <property type="entry name" value="DinF-like"/>
</dbReference>
<dbReference type="CDD" id="cd13136">
    <property type="entry name" value="MATE_DinF_like"/>
    <property type="match status" value="1"/>
</dbReference>
<keyword evidence="5 6" id="KW-0472">Membrane</keyword>
<keyword evidence="8" id="KW-1185">Reference proteome</keyword>
<feature type="transmembrane region" description="Helical" evidence="6">
    <location>
        <begin position="130"/>
        <end position="153"/>
    </location>
</feature>
<evidence type="ECO:0000256" key="2">
    <source>
        <dbReference type="ARBA" id="ARBA00010199"/>
    </source>
</evidence>
<dbReference type="RefSeq" id="WP_216782489.1">
    <property type="nucleotide sequence ID" value="NZ_LR890047.1"/>
</dbReference>
<dbReference type="NCBIfam" id="TIGR00797">
    <property type="entry name" value="matE"/>
    <property type="match status" value="1"/>
</dbReference>
<dbReference type="InterPro" id="IPR002528">
    <property type="entry name" value="MATE_fam"/>
</dbReference>
<feature type="transmembrane region" description="Helical" evidence="6">
    <location>
        <begin position="410"/>
        <end position="428"/>
    </location>
</feature>
<dbReference type="Proteomes" id="UP000683585">
    <property type="component" value="Chromosome"/>
</dbReference>
<feature type="transmembrane region" description="Helical" evidence="6">
    <location>
        <begin position="43"/>
        <end position="65"/>
    </location>
</feature>